<evidence type="ECO:0000259" key="2">
    <source>
        <dbReference type="Pfam" id="PF14517"/>
    </source>
</evidence>
<reference evidence="3 4" key="1">
    <citation type="submission" date="2022-06" db="EMBL/GenBank/DDBJ databases">
        <title>Genomic Encyclopedia of Archaeal and Bacterial Type Strains, Phase II (KMG-II): from individual species to whole genera.</title>
        <authorList>
            <person name="Goeker M."/>
        </authorList>
    </citation>
    <scope>NUCLEOTIDE SEQUENCE [LARGE SCALE GENOMIC DNA]</scope>
    <source>
        <strain evidence="3 4">DSM 44255</strain>
    </source>
</reference>
<organism evidence="3 4">
    <name type="scientific">Actinokineospora diospyrosa</name>
    <dbReference type="NCBI Taxonomy" id="103728"/>
    <lineage>
        <taxon>Bacteria</taxon>
        <taxon>Bacillati</taxon>
        <taxon>Actinomycetota</taxon>
        <taxon>Actinomycetes</taxon>
        <taxon>Pseudonocardiales</taxon>
        <taxon>Pseudonocardiaceae</taxon>
        <taxon>Actinokineospora</taxon>
    </lineage>
</organism>
<feature type="chain" id="PRO_5047332540" evidence="1">
    <location>
        <begin position="24"/>
        <end position="281"/>
    </location>
</feature>
<dbReference type="RefSeq" id="WP_253888629.1">
    <property type="nucleotide sequence ID" value="NZ_BAAAVB010000003.1"/>
</dbReference>
<dbReference type="EMBL" id="JAMTCO010000010">
    <property type="protein sequence ID" value="MCP2271666.1"/>
    <property type="molecule type" value="Genomic_DNA"/>
</dbReference>
<name>A0ABT1IHC7_9PSEU</name>
<feature type="signal peptide" evidence="1">
    <location>
        <begin position="1"/>
        <end position="23"/>
    </location>
</feature>
<keyword evidence="4" id="KW-1185">Reference proteome</keyword>
<dbReference type="InterPro" id="IPR023294">
    <property type="entry name" value="Tachylectin2"/>
</dbReference>
<proteinExistence type="predicted"/>
<dbReference type="Proteomes" id="UP001205185">
    <property type="component" value="Unassembled WGS sequence"/>
</dbReference>
<dbReference type="Gene3D" id="2.115.10.10">
    <property type="entry name" value="Tachylectin 2"/>
    <property type="match status" value="2"/>
</dbReference>
<feature type="domain" description="Tachylectin 2" evidence="2">
    <location>
        <begin position="43"/>
        <end position="269"/>
    </location>
</feature>
<dbReference type="Pfam" id="PF14517">
    <property type="entry name" value="Tachylectin"/>
    <property type="match status" value="1"/>
</dbReference>
<evidence type="ECO:0000313" key="3">
    <source>
        <dbReference type="EMBL" id="MCP2271666.1"/>
    </source>
</evidence>
<evidence type="ECO:0000313" key="4">
    <source>
        <dbReference type="Proteomes" id="UP001205185"/>
    </source>
</evidence>
<comment type="caution">
    <text evidence="3">The sequence shown here is derived from an EMBL/GenBank/DDBJ whole genome shotgun (WGS) entry which is preliminary data.</text>
</comment>
<dbReference type="SUPFAM" id="SSF89372">
    <property type="entry name" value="Fucose-specific lectin"/>
    <property type="match status" value="1"/>
</dbReference>
<keyword evidence="1" id="KW-0732">Signal</keyword>
<gene>
    <name evidence="3" type="ORF">LV75_004180</name>
</gene>
<sequence length="281" mass="30099">MKLTKYIAAAVAALSVSAGLAIAAAAPAAAAPPACAPEADVFGFESDGDLFVYPHATPESGTASWAGKRYIGQGWEAGTTLVGPDGVFYKVTVTGELRRYHWNGNGWDTFEGGLQYRVVGSGFNHYLGAHGFIGTIDSAERLYFTDFDKLRVYAWDKARGEFTPETRNGPVIDTGWRGVGKFTAAGDGVLYARGQDGELTRSVYRSGAWAQRFQPVGTGWNGMQSITSAGGDVVYGNTYRGDLHWYRFDPATNTWAPNSGTQIGYGWTNVGVLADVTSCLS</sequence>
<evidence type="ECO:0000256" key="1">
    <source>
        <dbReference type="SAM" id="SignalP"/>
    </source>
</evidence>
<accession>A0ABT1IHC7</accession>
<protein>
    <submittedName>
        <fullName evidence="3">Tachylectin</fullName>
    </submittedName>
</protein>